<feature type="compositionally biased region" description="Basic and acidic residues" evidence="1">
    <location>
        <begin position="12"/>
        <end position="39"/>
    </location>
</feature>
<evidence type="ECO:0000256" key="1">
    <source>
        <dbReference type="SAM" id="MobiDB-lite"/>
    </source>
</evidence>
<proteinExistence type="predicted"/>
<reference evidence="3" key="1">
    <citation type="journal article" date="2015" name="Genome Announc.">
        <title>Draft whole-genome sequence of the biocontrol agent Trichoderma harzianum T6776.</title>
        <authorList>
            <person name="Baroncelli R."/>
            <person name="Piaggeschi G."/>
            <person name="Fiorini L."/>
            <person name="Bertolini E."/>
            <person name="Zapparata A."/>
            <person name="Pe M.E."/>
            <person name="Sarrocco S."/>
            <person name="Vannacci G."/>
        </authorList>
    </citation>
    <scope>NUCLEOTIDE SEQUENCE [LARGE SCALE GENOMIC DNA]</scope>
    <source>
        <strain evidence="3">T6776</strain>
    </source>
</reference>
<dbReference type="EMBL" id="JOKZ01000275">
    <property type="protein sequence ID" value="KKP00101.1"/>
    <property type="molecule type" value="Genomic_DNA"/>
</dbReference>
<organism evidence="2 3">
    <name type="scientific">Trichoderma harzianum</name>
    <name type="common">Hypocrea lixii</name>
    <dbReference type="NCBI Taxonomy" id="5544"/>
    <lineage>
        <taxon>Eukaryota</taxon>
        <taxon>Fungi</taxon>
        <taxon>Dikarya</taxon>
        <taxon>Ascomycota</taxon>
        <taxon>Pezizomycotina</taxon>
        <taxon>Sordariomycetes</taxon>
        <taxon>Hypocreomycetidae</taxon>
        <taxon>Hypocreales</taxon>
        <taxon>Hypocreaceae</taxon>
        <taxon>Trichoderma</taxon>
    </lineage>
</organism>
<feature type="region of interest" description="Disordered" evidence="1">
    <location>
        <begin position="1"/>
        <end position="89"/>
    </location>
</feature>
<evidence type="ECO:0000313" key="3">
    <source>
        <dbReference type="Proteomes" id="UP000034112"/>
    </source>
</evidence>
<protein>
    <submittedName>
        <fullName evidence="2">Uncharacterized protein</fullName>
    </submittedName>
</protein>
<name>A0A0F9X4I3_TRIHA</name>
<evidence type="ECO:0000313" key="2">
    <source>
        <dbReference type="EMBL" id="KKP00101.1"/>
    </source>
</evidence>
<comment type="caution">
    <text evidence="2">The sequence shown here is derived from an EMBL/GenBank/DDBJ whole genome shotgun (WGS) entry which is preliminary data.</text>
</comment>
<gene>
    <name evidence="2" type="ORF">THAR02_07782</name>
</gene>
<feature type="compositionally biased region" description="Low complexity" evidence="1">
    <location>
        <begin position="40"/>
        <end position="70"/>
    </location>
</feature>
<dbReference type="Proteomes" id="UP000034112">
    <property type="component" value="Unassembled WGS sequence"/>
</dbReference>
<accession>A0A0F9X4I3</accession>
<sequence length="163" mass="17550">MASFVLWSGEPGRGEDGRGERREGTNRDERPASLIEHRPSASSASSASFSMPSTVASRSTAQHATTATTSPEHHAPCAPVLPEPLQFAPPLQPPSRELQIAMPLMAQVQASIMYSDTLCMSIAYSYLAAKYSIPLLSFEARAASHRGSTLSSVWDLFEDLGDL</sequence>
<dbReference type="AlphaFoldDB" id="A0A0F9X4I3"/>